<accession>A0A0R1QGJ4</accession>
<dbReference type="PATRIC" id="fig|1423770.3.peg.731"/>
<organism evidence="3 4">
    <name type="scientific">Companilactobacillus mindensis DSM 14500</name>
    <dbReference type="NCBI Taxonomy" id="1423770"/>
    <lineage>
        <taxon>Bacteria</taxon>
        <taxon>Bacillati</taxon>
        <taxon>Bacillota</taxon>
        <taxon>Bacilli</taxon>
        <taxon>Lactobacillales</taxon>
        <taxon>Lactobacillaceae</taxon>
        <taxon>Companilactobacillus</taxon>
    </lineage>
</organism>
<dbReference type="EMBL" id="AZEZ01000074">
    <property type="protein sequence ID" value="KRL43630.1"/>
    <property type="molecule type" value="Genomic_DNA"/>
</dbReference>
<dbReference type="Pfam" id="PF03217">
    <property type="entry name" value="SlpA"/>
    <property type="match status" value="2"/>
</dbReference>
<feature type="compositionally biased region" description="Polar residues" evidence="1">
    <location>
        <begin position="362"/>
        <end position="377"/>
    </location>
</feature>
<keyword evidence="4" id="KW-1185">Reference proteome</keyword>
<feature type="region of interest" description="Disordered" evidence="1">
    <location>
        <begin position="362"/>
        <end position="385"/>
    </location>
</feature>
<evidence type="ECO:0000256" key="1">
    <source>
        <dbReference type="SAM" id="MobiDB-lite"/>
    </source>
</evidence>
<dbReference type="AlphaFoldDB" id="A0A0R1QGJ4"/>
<feature type="region of interest" description="Disordered" evidence="1">
    <location>
        <begin position="1"/>
        <end position="40"/>
    </location>
</feature>
<feature type="domain" description="S-layer protein C-terminal" evidence="2">
    <location>
        <begin position="618"/>
        <end position="662"/>
    </location>
</feature>
<name>A0A0R1QGJ4_9LACO</name>
<reference evidence="3 4" key="1">
    <citation type="journal article" date="2015" name="Genome Announc.">
        <title>Expanding the biotechnology potential of lactobacilli through comparative genomics of 213 strains and associated genera.</title>
        <authorList>
            <person name="Sun Z."/>
            <person name="Harris H.M."/>
            <person name="McCann A."/>
            <person name="Guo C."/>
            <person name="Argimon S."/>
            <person name="Zhang W."/>
            <person name="Yang X."/>
            <person name="Jeffery I.B."/>
            <person name="Cooney J.C."/>
            <person name="Kagawa T.F."/>
            <person name="Liu W."/>
            <person name="Song Y."/>
            <person name="Salvetti E."/>
            <person name="Wrobel A."/>
            <person name="Rasinkangas P."/>
            <person name="Parkhill J."/>
            <person name="Rea M.C."/>
            <person name="O'Sullivan O."/>
            <person name="Ritari J."/>
            <person name="Douillard F.P."/>
            <person name="Paul Ross R."/>
            <person name="Yang R."/>
            <person name="Briner A.E."/>
            <person name="Felis G.E."/>
            <person name="de Vos W.M."/>
            <person name="Barrangou R."/>
            <person name="Klaenhammer T.R."/>
            <person name="Caufield P.W."/>
            <person name="Cui Y."/>
            <person name="Zhang H."/>
            <person name="O'Toole P.W."/>
        </authorList>
    </citation>
    <scope>NUCLEOTIDE SEQUENCE [LARGE SCALE GENOMIC DNA]</scope>
    <source>
        <strain evidence="3 4">DSM 14500</strain>
    </source>
</reference>
<evidence type="ECO:0000313" key="4">
    <source>
        <dbReference type="Proteomes" id="UP000050872"/>
    </source>
</evidence>
<feature type="domain" description="S-layer protein C-terminal" evidence="2">
    <location>
        <begin position="685"/>
        <end position="728"/>
    </location>
</feature>
<dbReference type="Proteomes" id="UP000050872">
    <property type="component" value="Unassembled WGS sequence"/>
</dbReference>
<proteinExistence type="predicted"/>
<evidence type="ECO:0000259" key="2">
    <source>
        <dbReference type="Pfam" id="PF03217"/>
    </source>
</evidence>
<comment type="caution">
    <text evidence="3">The sequence shown here is derived from an EMBL/GenBank/DDBJ whole genome shotgun (WGS) entry which is preliminary data.</text>
</comment>
<evidence type="ECO:0000313" key="3">
    <source>
        <dbReference type="EMBL" id="KRL43630.1"/>
    </source>
</evidence>
<sequence length="734" mass="77211">MTDADGKTIAAGDSAHTGDKVTLTVPTSDKGYTATDPATGNKVTSITGTLDKDGKFVPDDGQVDPASVVYKGDKTPAVTEPTFNVPDSSTPTAGTLTDADGKTIAAGDSAHTGDKVTLTVPESKTGYTATDPATGNKVTSITGTLDKDGKFVPDNGQVDPASVVYKGDKTPAVTEPTFNVPDSSTPTAGTLTDADGKTIAAGDSAHTGDKVTLTVPESKTGYTATDPATGNKVTSITGTLDKDGKFVPDDGQVDPASVVYKGDKTPAVTEPTFNVPDSSTPTAGTLTDADGKTIAAGDSAHTGDKVILTLPAPNGYTPSDKNDATHTPVASITGTLDKDGNFVPDSDQPNPKDIVYNGNKVDPSSSTVSTNKGSQPINIPAGQVGTTSDPITLPKVAGYDPLTVVVDYTPDGPVIKNIDGSAVTDKEPAKYVGVKNPGTTIQVTNPDGTTSNITIPEGHYGDDPVTVTADDKPGYKAPSVVVTFGADGKPVFTDASDPTKEINPTDVLTYKRISSGSSNHVVVPDGVGTIEKKQQTVATFSDKPDVEVYALDDNNKMSVVNDRILPHQTNWMSDESITIDGVTYYRVATNEWAKADQVYAYDAGNFFIRTYDDSVKLLYAAEGNIVQNRSLARSSSWMSDRTAYIIDGQKYYRVATNEFVSAEDAYVYTPVKLNVRTTGGSYKNLYTAKGVQIQGRYINAHVALKVDSITYINGDKYYRVATNEFIKAEDVETY</sequence>
<gene>
    <name evidence="3" type="ORF">FD29_GL000712</name>
</gene>
<protein>
    <recommendedName>
        <fullName evidence="2">S-layer protein C-terminal domain-containing protein</fullName>
    </recommendedName>
</protein>
<dbReference type="InterPro" id="IPR024968">
    <property type="entry name" value="SlpA_C_lactobacillus"/>
</dbReference>